<comment type="caution">
    <text evidence="1">The sequence shown here is derived from an EMBL/GenBank/DDBJ whole genome shotgun (WGS) entry which is preliminary data.</text>
</comment>
<sequence length="123" mass="14703">MKKSIRVIGEVNIVNNYKVPMFYYGIESFQLETWQRDLNKVHEFLNVLADYITRVGYKLEQGYKGDKSVSYFIILLNELVSIYEEFRSDKNSDSEKICLFSEAYGRNKEFLREMCNYMPDYDL</sequence>
<proteinExistence type="predicted"/>
<evidence type="ECO:0000313" key="1">
    <source>
        <dbReference type="EMBL" id="KII73701.1"/>
    </source>
</evidence>
<evidence type="ECO:0000313" key="2">
    <source>
        <dbReference type="Proteomes" id="UP000031668"/>
    </source>
</evidence>
<gene>
    <name evidence="1" type="ORF">RF11_14052</name>
</gene>
<name>A0A0C2N277_THEKT</name>
<dbReference type="EMBL" id="JWZT01000702">
    <property type="protein sequence ID" value="KII73701.1"/>
    <property type="molecule type" value="Genomic_DNA"/>
</dbReference>
<dbReference type="Proteomes" id="UP000031668">
    <property type="component" value="Unassembled WGS sequence"/>
</dbReference>
<organism evidence="1 2">
    <name type="scientific">Thelohanellus kitauei</name>
    <name type="common">Myxosporean</name>
    <dbReference type="NCBI Taxonomy" id="669202"/>
    <lineage>
        <taxon>Eukaryota</taxon>
        <taxon>Metazoa</taxon>
        <taxon>Cnidaria</taxon>
        <taxon>Myxozoa</taxon>
        <taxon>Myxosporea</taxon>
        <taxon>Bivalvulida</taxon>
        <taxon>Platysporina</taxon>
        <taxon>Myxobolidae</taxon>
        <taxon>Thelohanellus</taxon>
    </lineage>
</organism>
<protein>
    <submittedName>
        <fullName evidence="1">Uncharacterized protein</fullName>
    </submittedName>
</protein>
<dbReference type="AlphaFoldDB" id="A0A0C2N277"/>
<keyword evidence="2" id="KW-1185">Reference proteome</keyword>
<accession>A0A0C2N277</accession>
<reference evidence="1 2" key="1">
    <citation type="journal article" date="2014" name="Genome Biol. Evol.">
        <title>The genome of the myxosporean Thelohanellus kitauei shows adaptations to nutrient acquisition within its fish host.</title>
        <authorList>
            <person name="Yang Y."/>
            <person name="Xiong J."/>
            <person name="Zhou Z."/>
            <person name="Huo F."/>
            <person name="Miao W."/>
            <person name="Ran C."/>
            <person name="Liu Y."/>
            <person name="Zhang J."/>
            <person name="Feng J."/>
            <person name="Wang M."/>
            <person name="Wang M."/>
            <person name="Wang L."/>
            <person name="Yao B."/>
        </authorList>
    </citation>
    <scope>NUCLEOTIDE SEQUENCE [LARGE SCALE GENOMIC DNA]</scope>
    <source>
        <strain evidence="1">Wuqing</strain>
    </source>
</reference>